<dbReference type="Pfam" id="PF05099">
    <property type="entry name" value="TerB"/>
    <property type="match status" value="1"/>
</dbReference>
<organism evidence="2 3">
    <name type="scientific">Stutzerimonas stutzeri</name>
    <name type="common">Pseudomonas stutzeri</name>
    <dbReference type="NCBI Taxonomy" id="316"/>
    <lineage>
        <taxon>Bacteria</taxon>
        <taxon>Pseudomonadati</taxon>
        <taxon>Pseudomonadota</taxon>
        <taxon>Gammaproteobacteria</taxon>
        <taxon>Pseudomonadales</taxon>
        <taxon>Pseudomonadaceae</taxon>
        <taxon>Stutzerimonas</taxon>
    </lineage>
</organism>
<accession>A0A2N8T1D1</accession>
<evidence type="ECO:0000313" key="2">
    <source>
        <dbReference type="EMBL" id="PNG08526.1"/>
    </source>
</evidence>
<proteinExistence type="predicted"/>
<comment type="caution">
    <text evidence="2">The sequence shown here is derived from an EMBL/GenBank/DDBJ whole genome shotgun (WGS) entry which is preliminary data.</text>
</comment>
<dbReference type="Proteomes" id="UP000235897">
    <property type="component" value="Unassembled WGS sequence"/>
</dbReference>
<dbReference type="Gene3D" id="1.10.3680.10">
    <property type="entry name" value="TerB-like"/>
    <property type="match status" value="1"/>
</dbReference>
<dbReference type="InterPro" id="IPR029024">
    <property type="entry name" value="TerB-like"/>
</dbReference>
<protein>
    <submittedName>
        <fullName evidence="2">TerB family tellurite resistance protein</fullName>
    </submittedName>
</protein>
<feature type="domain" description="Co-chaperone DjlA N-terminal" evidence="1">
    <location>
        <begin position="26"/>
        <end position="141"/>
    </location>
</feature>
<name>A0A2N8T1D1_STUST</name>
<dbReference type="SUPFAM" id="SSF158682">
    <property type="entry name" value="TerB-like"/>
    <property type="match status" value="1"/>
</dbReference>
<evidence type="ECO:0000259" key="1">
    <source>
        <dbReference type="Pfam" id="PF05099"/>
    </source>
</evidence>
<dbReference type="EMBL" id="POUW01000001">
    <property type="protein sequence ID" value="PNG08526.1"/>
    <property type="molecule type" value="Genomic_DNA"/>
</dbReference>
<dbReference type="OrthoDB" id="5294347at2"/>
<gene>
    <name evidence="2" type="ORF">CXL00_05710</name>
</gene>
<dbReference type="AlphaFoldDB" id="A0A2N8T1D1"/>
<dbReference type="InterPro" id="IPR007791">
    <property type="entry name" value="DjlA_N"/>
</dbReference>
<sequence length="147" mass="16169">MNMLKALKALFDSSGDDHHTPHGVEVAAAALLIELGRADYESDPDERKAIIDAIRQGSGLQDDELDSLVDAAHASAERSTSLYEFTSLINAQYSLDEKVALIAALWRVAAADGDIHKYEEHLIRRIADLLYVPHSEFIRAKLEVLGS</sequence>
<dbReference type="CDD" id="cd07313">
    <property type="entry name" value="terB_like_2"/>
    <property type="match status" value="1"/>
</dbReference>
<evidence type="ECO:0000313" key="3">
    <source>
        <dbReference type="Proteomes" id="UP000235897"/>
    </source>
</evidence>
<reference evidence="2 3" key="1">
    <citation type="submission" date="2018-01" db="EMBL/GenBank/DDBJ databases">
        <title>Denitrification phenotypes of diverse strains of Pseudomonas stutzeri.</title>
        <authorList>
            <person name="Milligan D.A."/>
            <person name="Bergaust L."/>
            <person name="Bakken L.R."/>
            <person name="Frostegard A."/>
        </authorList>
    </citation>
    <scope>NUCLEOTIDE SEQUENCE [LARGE SCALE GENOMIC DNA]</scope>
    <source>
        <strain evidence="2 3">28a3</strain>
    </source>
</reference>